<feature type="domain" description="Zinc-finger" evidence="11">
    <location>
        <begin position="134"/>
        <end position="230"/>
    </location>
</feature>
<evidence type="ECO:0000256" key="2">
    <source>
        <dbReference type="ARBA" id="ARBA00004496"/>
    </source>
</evidence>
<keyword evidence="9" id="KW-0539">Nucleus</keyword>
<organism evidence="12 13">
    <name type="scientific">Chlorella sorokiniana</name>
    <name type="common">Freshwater green alga</name>
    <dbReference type="NCBI Taxonomy" id="3076"/>
    <lineage>
        <taxon>Eukaryota</taxon>
        <taxon>Viridiplantae</taxon>
        <taxon>Chlorophyta</taxon>
        <taxon>core chlorophytes</taxon>
        <taxon>Trebouxiophyceae</taxon>
        <taxon>Chlorellales</taxon>
        <taxon>Chlorellaceae</taxon>
        <taxon>Chlorella clade</taxon>
        <taxon>Chlorella</taxon>
    </lineage>
</organism>
<feature type="region of interest" description="Disordered" evidence="10">
    <location>
        <begin position="1"/>
        <end position="94"/>
    </location>
</feature>
<evidence type="ECO:0000313" key="12">
    <source>
        <dbReference type="EMBL" id="PRW58633.1"/>
    </source>
</evidence>
<dbReference type="Pfam" id="PF10497">
    <property type="entry name" value="zf-4CXXC_R1"/>
    <property type="match status" value="1"/>
</dbReference>
<dbReference type="GO" id="GO:0005737">
    <property type="term" value="C:cytoplasm"/>
    <property type="evidence" value="ECO:0007669"/>
    <property type="project" value="UniProtKB-SubCell"/>
</dbReference>
<keyword evidence="8" id="KW-0804">Transcription</keyword>
<evidence type="ECO:0000256" key="8">
    <source>
        <dbReference type="ARBA" id="ARBA00023163"/>
    </source>
</evidence>
<keyword evidence="12" id="KW-0131">Cell cycle</keyword>
<feature type="region of interest" description="Disordered" evidence="10">
    <location>
        <begin position="384"/>
        <end position="421"/>
    </location>
</feature>
<gene>
    <name evidence="12" type="ORF">C2E21_2713</name>
</gene>
<feature type="compositionally biased region" description="Basic residues" evidence="10">
    <location>
        <begin position="411"/>
        <end position="421"/>
    </location>
</feature>
<evidence type="ECO:0000256" key="5">
    <source>
        <dbReference type="ARBA" id="ARBA00022553"/>
    </source>
</evidence>
<dbReference type="InterPro" id="IPR040221">
    <property type="entry name" value="CDCA7/CDA7L"/>
</dbReference>
<protein>
    <submittedName>
        <fullName evidence="12">Cell division cycle-associated 7</fullName>
    </submittedName>
</protein>
<dbReference type="AlphaFoldDB" id="A0A2P6TX40"/>
<dbReference type="GO" id="GO:0006355">
    <property type="term" value="P:regulation of DNA-templated transcription"/>
    <property type="evidence" value="ECO:0007669"/>
    <property type="project" value="InterPro"/>
</dbReference>
<keyword evidence="5" id="KW-0597">Phosphoprotein</keyword>
<keyword evidence="3" id="KW-0963">Cytoplasm</keyword>
<comment type="subcellular location">
    <subcellularLocation>
        <location evidence="2">Cytoplasm</location>
    </subcellularLocation>
    <subcellularLocation>
        <location evidence="1">Nucleus</location>
    </subcellularLocation>
</comment>
<name>A0A2P6TX40_CHLSO</name>
<dbReference type="PANTHER" id="PTHR31169">
    <property type="entry name" value="OS05G0300700 PROTEIN"/>
    <property type="match status" value="1"/>
</dbReference>
<keyword evidence="13" id="KW-1185">Reference proteome</keyword>
<keyword evidence="7" id="KW-0805">Transcription regulation</keyword>
<feature type="compositionally biased region" description="Low complexity" evidence="10">
    <location>
        <begin position="287"/>
        <end position="300"/>
    </location>
</feature>
<dbReference type="EMBL" id="LHPG02000005">
    <property type="protein sequence ID" value="PRW58633.1"/>
    <property type="molecule type" value="Genomic_DNA"/>
</dbReference>
<keyword evidence="4" id="KW-1017">Isopeptide bond</keyword>
<evidence type="ECO:0000256" key="4">
    <source>
        <dbReference type="ARBA" id="ARBA00022499"/>
    </source>
</evidence>
<dbReference type="InterPro" id="IPR018866">
    <property type="entry name" value="Znf-4CXXC_R1"/>
</dbReference>
<feature type="compositionally biased region" description="Low complexity" evidence="10">
    <location>
        <begin position="354"/>
        <end position="371"/>
    </location>
</feature>
<dbReference type="STRING" id="3076.A0A2P6TX40"/>
<evidence type="ECO:0000256" key="6">
    <source>
        <dbReference type="ARBA" id="ARBA00022843"/>
    </source>
</evidence>
<evidence type="ECO:0000256" key="1">
    <source>
        <dbReference type="ARBA" id="ARBA00004123"/>
    </source>
</evidence>
<feature type="region of interest" description="Disordered" evidence="10">
    <location>
        <begin position="268"/>
        <end position="371"/>
    </location>
</feature>
<dbReference type="GO" id="GO:0005634">
    <property type="term" value="C:nucleus"/>
    <property type="evidence" value="ECO:0007669"/>
    <property type="project" value="UniProtKB-SubCell"/>
</dbReference>
<evidence type="ECO:0000313" key="13">
    <source>
        <dbReference type="Proteomes" id="UP000239899"/>
    </source>
</evidence>
<evidence type="ECO:0000259" key="11">
    <source>
        <dbReference type="Pfam" id="PF10497"/>
    </source>
</evidence>
<dbReference type="PANTHER" id="PTHR31169:SF23">
    <property type="entry name" value="OS03G0572250 PROTEIN"/>
    <property type="match status" value="1"/>
</dbReference>
<feature type="compositionally biased region" description="Low complexity" evidence="10">
    <location>
        <begin position="323"/>
        <end position="341"/>
    </location>
</feature>
<comment type="caution">
    <text evidence="12">The sequence shown here is derived from an EMBL/GenBank/DDBJ whole genome shotgun (WGS) entry which is preliminary data.</text>
</comment>
<feature type="compositionally biased region" description="Basic and acidic residues" evidence="10">
    <location>
        <begin position="11"/>
        <end position="27"/>
    </location>
</feature>
<evidence type="ECO:0000256" key="3">
    <source>
        <dbReference type="ARBA" id="ARBA00022490"/>
    </source>
</evidence>
<dbReference type="Proteomes" id="UP000239899">
    <property type="component" value="Unassembled WGS sequence"/>
</dbReference>
<sequence>MEGGGELTAYEQERQRRLEENRRKLEEMGLQQMVTDMAQAGGEQAAKKRREKKAAPEVPLEPSRRSSRNEGKVVSYRFEEERGPPRPPRDGPLVKDGECEEVYGEAHVLALGSYTKEWEMFTDGYDPASGERIYDPDNGKSCHQCRQKTLGLRTTCSRCKSGLGQLCGDCLFARYGEHVEEVAEKLDWVCPCCRDLCNCSTHRKKKKWEATGQLHRSVKARGYLSVAHYLVLNKAGGLAAKRAALATGFCPPDLAAKLRADIKQLEEEAAERAARGEPEPEEQLATAEQAAAEQAAVEQQGKGGKAAGRKSGKRASSGGGKKGAAAAAGEGQQEGEGQQAAPKRRNSAGKGKKAAAAAAGEEGAEQPLAAEAEADAALTAAIAAASKPTSGRKRGSLPGSGTLEGVVAAPARRRRSSAARQ</sequence>
<feature type="compositionally biased region" description="Basic and acidic residues" evidence="10">
    <location>
        <begin position="62"/>
        <end position="94"/>
    </location>
</feature>
<evidence type="ECO:0000256" key="10">
    <source>
        <dbReference type="SAM" id="MobiDB-lite"/>
    </source>
</evidence>
<dbReference type="OrthoDB" id="298344at2759"/>
<feature type="compositionally biased region" description="Basic residues" evidence="10">
    <location>
        <begin position="342"/>
        <end position="353"/>
    </location>
</feature>
<keyword evidence="6" id="KW-0832">Ubl conjugation</keyword>
<accession>A0A2P6TX40</accession>
<proteinExistence type="predicted"/>
<keyword evidence="12" id="KW-0132">Cell division</keyword>
<evidence type="ECO:0000256" key="7">
    <source>
        <dbReference type="ARBA" id="ARBA00023015"/>
    </source>
</evidence>
<evidence type="ECO:0000256" key="9">
    <source>
        <dbReference type="ARBA" id="ARBA00023242"/>
    </source>
</evidence>
<dbReference type="GO" id="GO:0051301">
    <property type="term" value="P:cell division"/>
    <property type="evidence" value="ECO:0007669"/>
    <property type="project" value="UniProtKB-KW"/>
</dbReference>
<reference evidence="12 13" key="1">
    <citation type="journal article" date="2018" name="Plant J.">
        <title>Genome sequences of Chlorella sorokiniana UTEX 1602 and Micractinium conductrix SAG 241.80: implications to maltose excretion by a green alga.</title>
        <authorList>
            <person name="Arriola M.B."/>
            <person name="Velmurugan N."/>
            <person name="Zhang Y."/>
            <person name="Plunkett M.H."/>
            <person name="Hondzo H."/>
            <person name="Barney B.M."/>
        </authorList>
    </citation>
    <scope>NUCLEOTIDE SEQUENCE [LARGE SCALE GENOMIC DNA]</scope>
    <source>
        <strain evidence="13">UTEX 1602</strain>
    </source>
</reference>
<feature type="compositionally biased region" description="Basic and acidic residues" evidence="10">
    <location>
        <begin position="268"/>
        <end position="278"/>
    </location>
</feature>